<dbReference type="GO" id="GO:0032153">
    <property type="term" value="C:cell division site"/>
    <property type="evidence" value="ECO:0007669"/>
    <property type="project" value="UniProtKB-UniRule"/>
</dbReference>
<reference evidence="10 11" key="1">
    <citation type="submission" date="2019-03" db="EMBL/GenBank/DDBJ databases">
        <title>Genomic Encyclopedia of Type Strains, Phase IV (KMG-IV): sequencing the most valuable type-strain genomes for metagenomic binning, comparative biology and taxonomic classification.</title>
        <authorList>
            <person name="Goeker M."/>
        </authorList>
    </citation>
    <scope>NUCLEOTIDE SEQUENCE [LARGE SCALE GENOMIC DNA]</scope>
    <source>
        <strain evidence="10 11">DSM 13587</strain>
    </source>
</reference>
<evidence type="ECO:0000256" key="7">
    <source>
        <dbReference type="ARBA" id="ARBA00023306"/>
    </source>
</evidence>
<keyword evidence="4 8" id="KW-0812">Transmembrane</keyword>
<dbReference type="RefSeq" id="WP_132976168.1">
    <property type="nucleotide sequence ID" value="NZ_SMAO01000002.1"/>
</dbReference>
<dbReference type="PANTHER" id="PTHR37479:SF1">
    <property type="entry name" value="CELL DIVISION PROTEIN FTSL"/>
    <property type="match status" value="1"/>
</dbReference>
<keyword evidence="6 8" id="KW-0472">Membrane</keyword>
<keyword evidence="3 8" id="KW-0132">Cell division</keyword>
<keyword evidence="2 8" id="KW-1003">Cell membrane</keyword>
<keyword evidence="8" id="KW-0997">Cell inner membrane</keyword>
<dbReference type="InterPro" id="IPR011922">
    <property type="entry name" value="Cell_div_FtsL"/>
</dbReference>
<dbReference type="AlphaFoldDB" id="A0A4R3N829"/>
<keyword evidence="5 8" id="KW-1133">Transmembrane helix</keyword>
<dbReference type="NCBIfam" id="TIGR02209">
    <property type="entry name" value="ftsL_broad"/>
    <property type="match status" value="1"/>
</dbReference>
<dbReference type="GO" id="GO:0005886">
    <property type="term" value="C:plasma membrane"/>
    <property type="evidence" value="ECO:0007669"/>
    <property type="project" value="UniProtKB-SubCell"/>
</dbReference>
<evidence type="ECO:0000256" key="1">
    <source>
        <dbReference type="ARBA" id="ARBA00004401"/>
    </source>
</evidence>
<dbReference type="Proteomes" id="UP000295717">
    <property type="component" value="Unassembled WGS sequence"/>
</dbReference>
<evidence type="ECO:0000256" key="9">
    <source>
        <dbReference type="NCBIfam" id="TIGR02209"/>
    </source>
</evidence>
<dbReference type="HAMAP" id="MF_00910">
    <property type="entry name" value="FtsL"/>
    <property type="match status" value="1"/>
</dbReference>
<evidence type="ECO:0000256" key="5">
    <source>
        <dbReference type="ARBA" id="ARBA00022989"/>
    </source>
</evidence>
<dbReference type="OrthoDB" id="5298556at2"/>
<evidence type="ECO:0000256" key="6">
    <source>
        <dbReference type="ARBA" id="ARBA00023136"/>
    </source>
</evidence>
<dbReference type="PANTHER" id="PTHR37479">
    <property type="entry name" value="CELL DIVISION PROTEIN FTSL"/>
    <property type="match status" value="1"/>
</dbReference>
<keyword evidence="7 8" id="KW-0131">Cell cycle</keyword>
<evidence type="ECO:0000256" key="2">
    <source>
        <dbReference type="ARBA" id="ARBA00022475"/>
    </source>
</evidence>
<dbReference type="GO" id="GO:0043093">
    <property type="term" value="P:FtsZ-dependent cytokinesis"/>
    <property type="evidence" value="ECO:0007669"/>
    <property type="project" value="UniProtKB-UniRule"/>
</dbReference>
<protein>
    <recommendedName>
        <fullName evidence="8 9">Cell division protein FtsL</fullName>
    </recommendedName>
</protein>
<evidence type="ECO:0000313" key="10">
    <source>
        <dbReference type="EMBL" id="TCT23059.1"/>
    </source>
</evidence>
<gene>
    <name evidence="8" type="primary">ftsL</name>
    <name evidence="10" type="ORF">EDC35_102396</name>
</gene>
<comment type="function">
    <text evidence="8">Essential cell division protein. May link together the upstream cell division proteins, which are predominantly cytoplasmic, with the downstream cell division proteins, which are predominantly periplasmic.</text>
</comment>
<evidence type="ECO:0000313" key="11">
    <source>
        <dbReference type="Proteomes" id="UP000295717"/>
    </source>
</evidence>
<dbReference type="EMBL" id="SMAO01000002">
    <property type="protein sequence ID" value="TCT23059.1"/>
    <property type="molecule type" value="Genomic_DNA"/>
</dbReference>
<keyword evidence="11" id="KW-1185">Reference proteome</keyword>
<comment type="similarity">
    <text evidence="8">Belongs to the FtsL family.</text>
</comment>
<accession>A0A4R3N829</accession>
<comment type="caution">
    <text evidence="10">The sequence shown here is derived from an EMBL/GenBank/DDBJ whole genome shotgun (WGS) entry which is preliminary data.</text>
</comment>
<evidence type="ECO:0000256" key="4">
    <source>
        <dbReference type="ARBA" id="ARBA00022692"/>
    </source>
</evidence>
<sequence length="97" mass="10877">MTRTDALILAVLSLAVMLSAVAVVYAKYLTRSHFGQLQELRAQRDAIDVEWNRLRLEEAALSTHARVERKARHELGMFAPRLGDVLLIEEGGHGKKP</sequence>
<evidence type="ECO:0000256" key="3">
    <source>
        <dbReference type="ARBA" id="ARBA00022618"/>
    </source>
</evidence>
<proteinExistence type="inferred from homology"/>
<comment type="subcellular location">
    <subcellularLocation>
        <location evidence="8">Cell inner membrane</location>
        <topology evidence="8">Single-pass type II membrane protein</topology>
    </subcellularLocation>
    <subcellularLocation>
        <location evidence="1">Cell membrane</location>
        <topology evidence="1">Single-pass type II membrane protein</topology>
    </subcellularLocation>
    <text evidence="8">Localizes to the division septum where it forms a ring structure.</text>
</comment>
<name>A0A4R3N829_9GAMM</name>
<evidence type="ECO:0000256" key="8">
    <source>
        <dbReference type="HAMAP-Rule" id="MF_00910"/>
    </source>
</evidence>
<organism evidence="10 11">
    <name type="scientific">Thiobaca trueperi</name>
    <dbReference type="NCBI Taxonomy" id="127458"/>
    <lineage>
        <taxon>Bacteria</taxon>
        <taxon>Pseudomonadati</taxon>
        <taxon>Pseudomonadota</taxon>
        <taxon>Gammaproteobacteria</taxon>
        <taxon>Chromatiales</taxon>
        <taxon>Chromatiaceae</taxon>
        <taxon>Thiobaca</taxon>
    </lineage>
</organism>
<dbReference type="Pfam" id="PF04999">
    <property type="entry name" value="FtsL"/>
    <property type="match status" value="1"/>
</dbReference>
<comment type="subunit">
    <text evidence="8">Part of a complex composed of FtsB, FtsL and FtsQ.</text>
</comment>